<evidence type="ECO:0000259" key="9">
    <source>
        <dbReference type="PROSITE" id="PS50878"/>
    </source>
</evidence>
<dbReference type="Pfam" id="PF00078">
    <property type="entry name" value="RVT_1"/>
    <property type="match status" value="1"/>
</dbReference>
<protein>
    <recommendedName>
        <fullName evidence="1">RNA-directed DNA polymerase</fullName>
        <ecNumber evidence="1">2.7.7.49</ecNumber>
    </recommendedName>
</protein>
<dbReference type="PRINTS" id="PR00866">
    <property type="entry name" value="RNADNAPOLMS"/>
</dbReference>
<evidence type="ECO:0000313" key="10">
    <source>
        <dbReference type="EMBL" id="UQX88897.1"/>
    </source>
</evidence>
<dbReference type="RefSeq" id="WP_249772740.1">
    <property type="nucleotide sequence ID" value="NZ_CP097332.1"/>
</dbReference>
<name>A0ABY4R0A2_9ACTN</name>
<dbReference type="InterPro" id="IPR000477">
    <property type="entry name" value="RT_dom"/>
</dbReference>
<dbReference type="GO" id="GO:0003964">
    <property type="term" value="F:RNA-directed DNA polymerase activity"/>
    <property type="evidence" value="ECO:0007669"/>
    <property type="project" value="UniProtKB-KW"/>
</dbReference>
<dbReference type="EC" id="2.7.7.49" evidence="1"/>
<evidence type="ECO:0000256" key="3">
    <source>
        <dbReference type="ARBA" id="ARBA00022695"/>
    </source>
</evidence>
<keyword evidence="5" id="KW-0460">Magnesium</keyword>
<dbReference type="CDD" id="cd03487">
    <property type="entry name" value="RT_Bac_retron_II"/>
    <property type="match status" value="1"/>
</dbReference>
<feature type="region of interest" description="Disordered" evidence="8">
    <location>
        <begin position="70"/>
        <end position="90"/>
    </location>
</feature>
<reference evidence="10" key="2">
    <citation type="submission" date="2022-05" db="EMBL/GenBank/DDBJ databases">
        <authorList>
            <person name="Kim J.-S."/>
            <person name="Lee K."/>
            <person name="Suh M."/>
            <person name="Eom M."/>
            <person name="Kim J.-S."/>
            <person name="Kim D.-S."/>
            <person name="Ko S.-H."/>
            <person name="Shin Y."/>
            <person name="Lee J.-S."/>
        </authorList>
    </citation>
    <scope>NUCLEOTIDE SEQUENCE</scope>
    <source>
        <strain evidence="10">N237</strain>
    </source>
</reference>
<evidence type="ECO:0000256" key="1">
    <source>
        <dbReference type="ARBA" id="ARBA00012493"/>
    </source>
</evidence>
<keyword evidence="3" id="KW-0548">Nucleotidyltransferase</keyword>
<feature type="domain" description="Reverse transcriptase" evidence="9">
    <location>
        <begin position="123"/>
        <end position="364"/>
    </location>
</feature>
<evidence type="ECO:0000313" key="11">
    <source>
        <dbReference type="Proteomes" id="UP001056336"/>
    </source>
</evidence>
<gene>
    <name evidence="10" type="ORF">M6D93_02595</name>
</gene>
<keyword evidence="11" id="KW-1185">Reference proteome</keyword>
<keyword evidence="2" id="KW-0808">Transferase</keyword>
<dbReference type="PANTHER" id="PTHR34047:SF7">
    <property type="entry name" value="RNA-DIRECTED DNA POLYMERASE"/>
    <property type="match status" value="1"/>
</dbReference>
<evidence type="ECO:0000256" key="7">
    <source>
        <dbReference type="ARBA" id="ARBA00048173"/>
    </source>
</evidence>
<accession>A0ABY4R0A2</accession>
<sequence>MILDPVDITRVLLAGPWRPSLMELRLAHEAGWLRPSADMTRLVADIVERWPQPPDPAALMALLAERREVATPRTHPEPPPPPPPPRVRRRRLVGIDPPLRNTDELLRLLWLEEAELRWFADLQQRNSRTGEQRLRHYRYRVVADPSHPRLLEIPKVRLKEIQRRIASSVLSSLPLHPAAHGAVADRSVGTALRPHAEQAVVVRCDLESFFASITADRVAGELGLIGLDRVLAATVAGLCTAAVPLTVRRGLPRPADPDRLAAHWRWSHRLSSAHLPQGSPSSPRLANAIAYGLDRRLTALAERLGAAYTRYVDDLTFSGPDSLAVGPLLAGVREIVRSEGFAVNEAKTRVLRTHQRQRVLGAVVNDRPRLDRRERDRLRAIVHNCLASGPSSQAGERGVAHLRGELAGRIGWAGQLDEADGRKLRAGFDQIDWSR</sequence>
<evidence type="ECO:0000256" key="2">
    <source>
        <dbReference type="ARBA" id="ARBA00022679"/>
    </source>
</evidence>
<dbReference type="PROSITE" id="PS50878">
    <property type="entry name" value="RT_POL"/>
    <property type="match status" value="1"/>
</dbReference>
<dbReference type="InterPro" id="IPR000123">
    <property type="entry name" value="Reverse_transcriptase_msDNA"/>
</dbReference>
<proteinExistence type="predicted"/>
<dbReference type="InterPro" id="IPR051083">
    <property type="entry name" value="GrpII_Intron_Splice-Mob/Def"/>
</dbReference>
<comment type="catalytic activity">
    <reaction evidence="7">
        <text>DNA(n) + a 2'-deoxyribonucleoside 5'-triphosphate = DNA(n+1) + diphosphate</text>
        <dbReference type="Rhea" id="RHEA:22508"/>
        <dbReference type="Rhea" id="RHEA-COMP:17339"/>
        <dbReference type="Rhea" id="RHEA-COMP:17340"/>
        <dbReference type="ChEBI" id="CHEBI:33019"/>
        <dbReference type="ChEBI" id="CHEBI:61560"/>
        <dbReference type="ChEBI" id="CHEBI:173112"/>
        <dbReference type="EC" id="2.7.7.49"/>
    </reaction>
</comment>
<dbReference type="EMBL" id="CP097332">
    <property type="protein sequence ID" value="UQX88897.1"/>
    <property type="molecule type" value="Genomic_DNA"/>
</dbReference>
<dbReference type="Proteomes" id="UP001056336">
    <property type="component" value="Chromosome"/>
</dbReference>
<reference evidence="10" key="1">
    <citation type="journal article" date="2018" name="Int. J. Syst. Evol. Microbiol.">
        <title>Jatrophihabitans telluris sp. nov., isolated from sediment soil of lava forest wetlands and the emended description of the genus Jatrophihabitans.</title>
        <authorList>
            <person name="Lee K.C."/>
            <person name="Suh M.K."/>
            <person name="Eom M.K."/>
            <person name="Kim K.K."/>
            <person name="Kim J.S."/>
            <person name="Kim D.S."/>
            <person name="Ko S.H."/>
            <person name="Shin Y.K."/>
            <person name="Lee J.S."/>
        </authorList>
    </citation>
    <scope>NUCLEOTIDE SEQUENCE</scope>
    <source>
        <strain evidence="10">N237</strain>
    </source>
</reference>
<organism evidence="10 11">
    <name type="scientific">Jatrophihabitans telluris</name>
    <dbReference type="NCBI Taxonomy" id="2038343"/>
    <lineage>
        <taxon>Bacteria</taxon>
        <taxon>Bacillati</taxon>
        <taxon>Actinomycetota</taxon>
        <taxon>Actinomycetes</taxon>
        <taxon>Jatrophihabitantales</taxon>
        <taxon>Jatrophihabitantaceae</taxon>
        <taxon>Jatrophihabitans</taxon>
    </lineage>
</organism>
<evidence type="ECO:0000256" key="8">
    <source>
        <dbReference type="SAM" id="MobiDB-lite"/>
    </source>
</evidence>
<evidence type="ECO:0000256" key="5">
    <source>
        <dbReference type="ARBA" id="ARBA00022842"/>
    </source>
</evidence>
<evidence type="ECO:0000256" key="6">
    <source>
        <dbReference type="ARBA" id="ARBA00022918"/>
    </source>
</evidence>
<keyword evidence="6 10" id="KW-0695">RNA-directed DNA polymerase</keyword>
<keyword evidence="4" id="KW-0479">Metal-binding</keyword>
<evidence type="ECO:0000256" key="4">
    <source>
        <dbReference type="ARBA" id="ARBA00022723"/>
    </source>
</evidence>
<dbReference type="PANTHER" id="PTHR34047">
    <property type="entry name" value="NUCLEAR INTRON MATURASE 1, MITOCHONDRIAL-RELATED"/>
    <property type="match status" value="1"/>
</dbReference>